<evidence type="ECO:0000313" key="1">
    <source>
        <dbReference type="EMBL" id="TCW47652.1"/>
    </source>
</evidence>
<dbReference type="RefSeq" id="WP_243707100.1">
    <property type="nucleotide sequence ID" value="NZ_SMDF01000025.1"/>
</dbReference>
<proteinExistence type="predicted"/>
<name>A0A4R4B236_BACTU</name>
<accession>A0A4R4B236</accession>
<protein>
    <submittedName>
        <fullName evidence="1">Uncharacterized protein</fullName>
    </submittedName>
</protein>
<dbReference type="AlphaFoldDB" id="A0A4R4B236"/>
<dbReference type="EMBL" id="SMDG01000024">
    <property type="protein sequence ID" value="TCW47652.1"/>
    <property type="molecule type" value="Genomic_DNA"/>
</dbReference>
<sequence length="201" mass="23531">MSIITKSDILNTVDSFFSYERPTDKSSVKILKPNEKLLSLKQHSQEDNIDKIWYTEFQKLYSNNAVVNWTDLPNSQCLEYKVLAHSNQKILDDDIELIKLLGGKRVDLRIFISLLGNYYYCMLEETSYIKETDEWNFNNISDSGQYVKLLEEAKIFMDKKGFNYISKELLNTTLEGIETEYISCNKLTLFNCLFSEFESID</sequence>
<organism evidence="1 2">
    <name type="scientific">Bacillus thuringiensis</name>
    <dbReference type="NCBI Taxonomy" id="1428"/>
    <lineage>
        <taxon>Bacteria</taxon>
        <taxon>Bacillati</taxon>
        <taxon>Bacillota</taxon>
        <taxon>Bacilli</taxon>
        <taxon>Bacillales</taxon>
        <taxon>Bacillaceae</taxon>
        <taxon>Bacillus</taxon>
        <taxon>Bacillus cereus group</taxon>
    </lineage>
</organism>
<reference evidence="1 2" key="1">
    <citation type="submission" date="2019-03" db="EMBL/GenBank/DDBJ databases">
        <title>Above-ground endophytic microbial communities from plants in different locations in the United States.</title>
        <authorList>
            <person name="Frank C."/>
        </authorList>
    </citation>
    <scope>NUCLEOTIDE SEQUENCE [LARGE SCALE GENOMIC DNA]</scope>
    <source>
        <strain evidence="1 2">LP_2_YM</strain>
    </source>
</reference>
<gene>
    <name evidence="1" type="ORF">EC910_12443</name>
</gene>
<dbReference type="Proteomes" id="UP000295285">
    <property type="component" value="Unassembled WGS sequence"/>
</dbReference>
<comment type="caution">
    <text evidence="1">The sequence shown here is derived from an EMBL/GenBank/DDBJ whole genome shotgun (WGS) entry which is preliminary data.</text>
</comment>
<evidence type="ECO:0000313" key="2">
    <source>
        <dbReference type="Proteomes" id="UP000295285"/>
    </source>
</evidence>